<keyword evidence="1" id="KW-0812">Transmembrane</keyword>
<dbReference type="SUPFAM" id="SSF103481">
    <property type="entry name" value="Multidrug resistance efflux transporter EmrE"/>
    <property type="match status" value="1"/>
</dbReference>
<dbReference type="InterPro" id="IPR037185">
    <property type="entry name" value="EmrE-like"/>
</dbReference>
<evidence type="ECO:0000256" key="1">
    <source>
        <dbReference type="SAM" id="Phobius"/>
    </source>
</evidence>
<dbReference type="InterPro" id="IPR000620">
    <property type="entry name" value="EamA_dom"/>
</dbReference>
<dbReference type="Pfam" id="PF00892">
    <property type="entry name" value="EamA"/>
    <property type="match status" value="1"/>
</dbReference>
<protein>
    <submittedName>
        <fullName evidence="3">EamA family transporter</fullName>
    </submittedName>
</protein>
<feature type="domain" description="EamA" evidence="2">
    <location>
        <begin position="10"/>
        <end position="138"/>
    </location>
</feature>
<feature type="transmembrane region" description="Helical" evidence="1">
    <location>
        <begin position="155"/>
        <end position="174"/>
    </location>
</feature>
<dbReference type="AlphaFoldDB" id="A0ABD6G5J9"/>
<evidence type="ECO:0000259" key="2">
    <source>
        <dbReference type="Pfam" id="PF00892"/>
    </source>
</evidence>
<keyword evidence="1" id="KW-1133">Transmembrane helix</keyword>
<organism evidence="3 4">
    <name type="scientific">Agrobacterium vitis</name>
    <name type="common">Rhizobium vitis</name>
    <dbReference type="NCBI Taxonomy" id="373"/>
    <lineage>
        <taxon>Bacteria</taxon>
        <taxon>Pseudomonadati</taxon>
        <taxon>Pseudomonadota</taxon>
        <taxon>Alphaproteobacteria</taxon>
        <taxon>Hyphomicrobiales</taxon>
        <taxon>Rhizobiaceae</taxon>
        <taxon>Rhizobium/Agrobacterium group</taxon>
        <taxon>Agrobacterium</taxon>
    </lineage>
</organism>
<dbReference type="EMBL" id="MBEV02000001">
    <property type="protein sequence ID" value="MUP03576.1"/>
    <property type="molecule type" value="Genomic_DNA"/>
</dbReference>
<evidence type="ECO:0000313" key="3">
    <source>
        <dbReference type="EMBL" id="MUP03576.1"/>
    </source>
</evidence>
<feature type="transmembrane region" description="Helical" evidence="1">
    <location>
        <begin position="186"/>
        <end position="210"/>
    </location>
</feature>
<feature type="transmembrane region" description="Helical" evidence="1">
    <location>
        <begin position="260"/>
        <end position="281"/>
    </location>
</feature>
<keyword evidence="1" id="KW-0472">Membrane</keyword>
<dbReference type="RefSeq" id="WP_070166594.1">
    <property type="nucleotide sequence ID" value="NZ_CP118259.1"/>
</dbReference>
<dbReference type="Proteomes" id="UP000175993">
    <property type="component" value="Unassembled WGS sequence"/>
</dbReference>
<feature type="transmembrane region" description="Helical" evidence="1">
    <location>
        <begin position="33"/>
        <end position="55"/>
    </location>
</feature>
<feature type="transmembrane region" description="Helical" evidence="1">
    <location>
        <begin position="230"/>
        <end position="253"/>
    </location>
</feature>
<accession>A0ABD6G5J9</accession>
<feature type="transmembrane region" description="Helical" evidence="1">
    <location>
        <begin position="124"/>
        <end position="143"/>
    </location>
</feature>
<feature type="transmembrane region" description="Helical" evidence="1">
    <location>
        <begin position="67"/>
        <end position="90"/>
    </location>
</feature>
<proteinExistence type="predicted"/>
<gene>
    <name evidence="3" type="ORF">BBI04_001880</name>
</gene>
<feature type="transmembrane region" description="Helical" evidence="1">
    <location>
        <begin position="7"/>
        <end position="27"/>
    </location>
</feature>
<feature type="transmembrane region" description="Helical" evidence="1">
    <location>
        <begin position="293"/>
        <end position="311"/>
    </location>
</feature>
<comment type="caution">
    <text evidence="3">The sequence shown here is derived from an EMBL/GenBank/DDBJ whole genome shotgun (WGS) entry which is preliminary data.</text>
</comment>
<name>A0ABD6G5J9_AGRVI</name>
<feature type="transmembrane region" description="Helical" evidence="1">
    <location>
        <begin position="96"/>
        <end position="115"/>
    </location>
</feature>
<evidence type="ECO:0000313" key="4">
    <source>
        <dbReference type="Proteomes" id="UP000175993"/>
    </source>
</evidence>
<reference evidence="3 4" key="1">
    <citation type="submission" date="2019-11" db="EMBL/GenBank/DDBJ databases">
        <title>Whole-genome sequencing of Allorhizobium vitis.</title>
        <authorList>
            <person name="Gan H.M."/>
            <person name="Savka M.A."/>
        </authorList>
    </citation>
    <scope>NUCLEOTIDE SEQUENCE [LARGE SCALE GENOMIC DNA]</scope>
    <source>
        <strain evidence="3 4">AB4</strain>
    </source>
</reference>
<sequence length="326" mass="35464">MTITKALTIGTFANFIWGLAFIIPYLTKEIDPIIITAGRYVSYGFLSLLLVPFLTKGHLQRLTFHDWKVVLVLSFTGNIGYYGLLVAAIHLAGVQIAALIIGTLPVTIAIIGNIVEKEFEFRRLLPAILIILAGLCILNGSKVMSTTDPMNLTNLAGGIFLAGCALVLWTMYGVTNARYMKKNPQISANLWSIAIGLATGFQALVILIVLMATHDLVMIVDFSPLYNQHVFLKFLAGSLVLGTIVSWYATVLWNNASRALPVAVAGQLVVFETLSSLLYAYVIDKRLPDIMELSSGFLIIIGVVIGIRATIAPKPDLKSTEPQPSN</sequence>